<organism evidence="2 3">
    <name type="scientific">Levilactobacillus hammesii DSM 16381</name>
    <dbReference type="NCBI Taxonomy" id="1423753"/>
    <lineage>
        <taxon>Bacteria</taxon>
        <taxon>Bacillati</taxon>
        <taxon>Bacillota</taxon>
        <taxon>Bacilli</taxon>
        <taxon>Lactobacillales</taxon>
        <taxon>Lactobacillaceae</taxon>
        <taxon>Levilactobacillus</taxon>
    </lineage>
</organism>
<dbReference type="STRING" id="1423753.FD28_GL001834"/>
<evidence type="ECO:0000256" key="1">
    <source>
        <dbReference type="SAM" id="Phobius"/>
    </source>
</evidence>
<evidence type="ECO:0008006" key="4">
    <source>
        <dbReference type="Google" id="ProtNLM"/>
    </source>
</evidence>
<evidence type="ECO:0000313" key="2">
    <source>
        <dbReference type="EMBL" id="KRL96704.1"/>
    </source>
</evidence>
<dbReference type="RefSeq" id="WP_057732095.1">
    <property type="nucleotide sequence ID" value="NZ_AZFS01000024.1"/>
</dbReference>
<accession>A0A0R1UU48</accession>
<sequence>MLPITIGIAIGIIVSFQTAVNSRLRHFIGSPYQASFVSFAIGTFFLGAMTLATQHTLLVAPHLIATQPWWLWIGGLLGVIFLTANILLFPHIGAVQTAIMPILGQVVMGSIIDNFGWFHADRQPLTLTKVIGLLLALAGILITVALPDLLRRREHRQLATEKTAGNPLIWRLIGVFTGALGATQTTINGRLGLVLHSAVHAAFISFLIGTIGLLVIVLIVNHGFKEVRRATGHGKPWWLWIGGVLGAIFVLGNAYLAPIIGTGQTVVFALLGQITGGLLVDQLGLLGAQRKPVIPVQLLGLVVLISGVVLIRLF</sequence>
<feature type="transmembrane region" description="Helical" evidence="1">
    <location>
        <begin position="36"/>
        <end position="57"/>
    </location>
</feature>
<dbReference type="InterPro" id="IPR006750">
    <property type="entry name" value="YdcZ"/>
</dbReference>
<keyword evidence="1" id="KW-0812">Transmembrane</keyword>
<keyword evidence="1" id="KW-0472">Membrane</keyword>
<dbReference type="OrthoDB" id="7864805at2"/>
<dbReference type="PANTHER" id="PTHR34821">
    <property type="entry name" value="INNER MEMBRANE PROTEIN YDCZ"/>
    <property type="match status" value="1"/>
</dbReference>
<feature type="transmembrane region" description="Helical" evidence="1">
    <location>
        <begin position="293"/>
        <end position="313"/>
    </location>
</feature>
<protein>
    <recommendedName>
        <fullName evidence="4">Integral membrane protein</fullName>
    </recommendedName>
</protein>
<name>A0A0R1UU48_9LACO</name>
<feature type="transmembrane region" description="Helical" evidence="1">
    <location>
        <begin position="236"/>
        <end position="260"/>
    </location>
</feature>
<feature type="transmembrane region" description="Helical" evidence="1">
    <location>
        <begin position="199"/>
        <end position="224"/>
    </location>
</feature>
<gene>
    <name evidence="2" type="ORF">FD28_GL001834</name>
</gene>
<feature type="transmembrane region" description="Helical" evidence="1">
    <location>
        <begin position="126"/>
        <end position="147"/>
    </location>
</feature>
<dbReference type="PANTHER" id="PTHR34821:SF2">
    <property type="entry name" value="INNER MEMBRANE PROTEIN YDCZ"/>
    <property type="match status" value="1"/>
</dbReference>
<reference evidence="2 3" key="1">
    <citation type="journal article" date="2015" name="Genome Announc.">
        <title>Expanding the biotechnology potential of lactobacilli through comparative genomics of 213 strains and associated genera.</title>
        <authorList>
            <person name="Sun Z."/>
            <person name="Harris H.M."/>
            <person name="McCann A."/>
            <person name="Guo C."/>
            <person name="Argimon S."/>
            <person name="Zhang W."/>
            <person name="Yang X."/>
            <person name="Jeffery I.B."/>
            <person name="Cooney J.C."/>
            <person name="Kagawa T.F."/>
            <person name="Liu W."/>
            <person name="Song Y."/>
            <person name="Salvetti E."/>
            <person name="Wrobel A."/>
            <person name="Rasinkangas P."/>
            <person name="Parkhill J."/>
            <person name="Rea M.C."/>
            <person name="O'Sullivan O."/>
            <person name="Ritari J."/>
            <person name="Douillard F.P."/>
            <person name="Paul Ross R."/>
            <person name="Yang R."/>
            <person name="Briner A.E."/>
            <person name="Felis G.E."/>
            <person name="de Vos W.M."/>
            <person name="Barrangou R."/>
            <person name="Klaenhammer T.R."/>
            <person name="Caufield P.W."/>
            <person name="Cui Y."/>
            <person name="Zhang H."/>
            <person name="O'Toole P.W."/>
        </authorList>
    </citation>
    <scope>NUCLEOTIDE SEQUENCE [LARGE SCALE GENOMIC DNA]</scope>
    <source>
        <strain evidence="2 3">DSM 16381</strain>
    </source>
</reference>
<keyword evidence="1" id="KW-1133">Transmembrane helix</keyword>
<comment type="caution">
    <text evidence="2">The sequence shown here is derived from an EMBL/GenBank/DDBJ whole genome shotgun (WGS) entry which is preliminary data.</text>
</comment>
<dbReference type="Pfam" id="PF04657">
    <property type="entry name" value="DMT_YdcZ"/>
    <property type="match status" value="2"/>
</dbReference>
<feature type="transmembrane region" description="Helical" evidence="1">
    <location>
        <begin position="168"/>
        <end position="187"/>
    </location>
</feature>
<dbReference type="PATRIC" id="fig|1423753.3.peg.1919"/>
<dbReference type="Proteomes" id="UP000051580">
    <property type="component" value="Unassembled WGS sequence"/>
</dbReference>
<feature type="transmembrane region" description="Helical" evidence="1">
    <location>
        <begin position="102"/>
        <end position="120"/>
    </location>
</feature>
<evidence type="ECO:0000313" key="3">
    <source>
        <dbReference type="Proteomes" id="UP000051580"/>
    </source>
</evidence>
<dbReference type="EMBL" id="AZFS01000024">
    <property type="protein sequence ID" value="KRL96704.1"/>
    <property type="molecule type" value="Genomic_DNA"/>
</dbReference>
<proteinExistence type="predicted"/>
<dbReference type="AlphaFoldDB" id="A0A0R1UU48"/>
<feature type="transmembrane region" description="Helical" evidence="1">
    <location>
        <begin position="69"/>
        <end position="90"/>
    </location>
</feature>
<keyword evidence="3" id="KW-1185">Reference proteome</keyword>
<feature type="transmembrane region" description="Helical" evidence="1">
    <location>
        <begin position="6"/>
        <end position="24"/>
    </location>
</feature>
<dbReference type="GO" id="GO:0005886">
    <property type="term" value="C:plasma membrane"/>
    <property type="evidence" value="ECO:0007669"/>
    <property type="project" value="TreeGrafter"/>
</dbReference>